<dbReference type="Gene3D" id="3.30.43.10">
    <property type="entry name" value="Uridine Diphospho-n-acetylenolpyruvylglucosamine Reductase, domain 2"/>
    <property type="match status" value="1"/>
</dbReference>
<dbReference type="Gene3D" id="3.30.465.10">
    <property type="match status" value="1"/>
</dbReference>
<comment type="caution">
    <text evidence="7">The sequence shown here is derived from an EMBL/GenBank/DDBJ whole genome shotgun (WGS) entry which is preliminary data.</text>
</comment>
<dbReference type="AlphaFoldDB" id="A0A226ESZ8"/>
<dbReference type="GO" id="GO:0005777">
    <property type="term" value="C:peroxisome"/>
    <property type="evidence" value="ECO:0007669"/>
    <property type="project" value="UniProtKB-SubCell"/>
</dbReference>
<keyword evidence="3" id="KW-0576">Peroxisome</keyword>
<dbReference type="SUPFAM" id="SSF56176">
    <property type="entry name" value="FAD-binding/transporter-associated domain-like"/>
    <property type="match status" value="1"/>
</dbReference>
<dbReference type="GO" id="GO:0016020">
    <property type="term" value="C:membrane"/>
    <property type="evidence" value="ECO:0007669"/>
    <property type="project" value="InterPro"/>
</dbReference>
<evidence type="ECO:0000313" key="7">
    <source>
        <dbReference type="EMBL" id="OXA60733.1"/>
    </source>
</evidence>
<name>A0A226ESZ8_FOLCA</name>
<dbReference type="PANTHER" id="PTHR43762:SF1">
    <property type="entry name" value="D-ARABINONO-1,4-LACTONE OXIDASE"/>
    <property type="match status" value="1"/>
</dbReference>
<dbReference type="STRING" id="158441.A0A226ESZ8"/>
<proteinExistence type="predicted"/>
<keyword evidence="2" id="KW-0560">Oxidoreductase</keyword>
<dbReference type="PANTHER" id="PTHR43762">
    <property type="entry name" value="L-GULONOLACTONE OXIDASE"/>
    <property type="match status" value="1"/>
</dbReference>
<feature type="signal peptide" evidence="5">
    <location>
        <begin position="1"/>
        <end position="20"/>
    </location>
</feature>
<dbReference type="InterPro" id="IPR007173">
    <property type="entry name" value="ALO_C"/>
</dbReference>
<dbReference type="Gene3D" id="3.30.70.2520">
    <property type="match status" value="1"/>
</dbReference>
<dbReference type="EMBL" id="LNIX01000002">
    <property type="protein sequence ID" value="OXA60733.1"/>
    <property type="molecule type" value="Genomic_DNA"/>
</dbReference>
<organism evidence="7 8">
    <name type="scientific">Folsomia candida</name>
    <name type="common">Springtail</name>
    <dbReference type="NCBI Taxonomy" id="158441"/>
    <lineage>
        <taxon>Eukaryota</taxon>
        <taxon>Metazoa</taxon>
        <taxon>Ecdysozoa</taxon>
        <taxon>Arthropoda</taxon>
        <taxon>Hexapoda</taxon>
        <taxon>Collembola</taxon>
        <taxon>Entomobryomorpha</taxon>
        <taxon>Isotomoidea</taxon>
        <taxon>Isotomidae</taxon>
        <taxon>Proisotominae</taxon>
        <taxon>Folsomia</taxon>
    </lineage>
</organism>
<dbReference type="InterPro" id="IPR016169">
    <property type="entry name" value="FAD-bd_PCMH_sub2"/>
</dbReference>
<dbReference type="OrthoDB" id="415825at2759"/>
<dbReference type="Proteomes" id="UP000198287">
    <property type="component" value="Unassembled WGS sequence"/>
</dbReference>
<evidence type="ECO:0000256" key="5">
    <source>
        <dbReference type="SAM" id="SignalP"/>
    </source>
</evidence>
<evidence type="ECO:0000256" key="3">
    <source>
        <dbReference type="ARBA" id="ARBA00023140"/>
    </source>
</evidence>
<dbReference type="Pfam" id="PF04030">
    <property type="entry name" value="ALO"/>
    <property type="match status" value="1"/>
</dbReference>
<keyword evidence="8" id="KW-1185">Reference proteome</keyword>
<dbReference type="InterPro" id="IPR016167">
    <property type="entry name" value="FAD-bd_PCMH_sub1"/>
</dbReference>
<dbReference type="InterPro" id="IPR036318">
    <property type="entry name" value="FAD-bd_PCMH-like_sf"/>
</dbReference>
<evidence type="ECO:0000313" key="8">
    <source>
        <dbReference type="Proteomes" id="UP000198287"/>
    </source>
</evidence>
<gene>
    <name evidence="7" type="ORF">Fcan01_05849</name>
</gene>
<feature type="domain" description="FAD-binding PCMH-type" evidence="6">
    <location>
        <begin position="32"/>
        <end position="199"/>
    </location>
</feature>
<feature type="compositionally biased region" description="Gly residues" evidence="4">
    <location>
        <begin position="275"/>
        <end position="296"/>
    </location>
</feature>
<accession>A0A226ESZ8</accession>
<reference evidence="7 8" key="1">
    <citation type="submission" date="2015-12" db="EMBL/GenBank/DDBJ databases">
        <title>The genome of Folsomia candida.</title>
        <authorList>
            <person name="Faddeeva A."/>
            <person name="Derks M.F."/>
            <person name="Anvar Y."/>
            <person name="Smit S."/>
            <person name="Van Straalen N."/>
            <person name="Roelofs D."/>
        </authorList>
    </citation>
    <scope>NUCLEOTIDE SEQUENCE [LARGE SCALE GENOMIC DNA]</scope>
    <source>
        <strain evidence="7 8">VU population</strain>
        <tissue evidence="7">Whole body</tissue>
    </source>
</reference>
<feature type="region of interest" description="Disordered" evidence="4">
    <location>
        <begin position="262"/>
        <end position="296"/>
    </location>
</feature>
<dbReference type="PROSITE" id="PS51387">
    <property type="entry name" value="FAD_PCMH"/>
    <property type="match status" value="1"/>
</dbReference>
<comment type="subcellular location">
    <subcellularLocation>
        <location evidence="1">Peroxisome</location>
    </subcellularLocation>
</comment>
<dbReference type="GO" id="GO:0003885">
    <property type="term" value="F:D-arabinono-1,4-lactone oxidase activity"/>
    <property type="evidence" value="ECO:0007669"/>
    <property type="project" value="InterPro"/>
</dbReference>
<protein>
    <submittedName>
        <fullName evidence="7">L-gulonolactone oxidase</fullName>
    </submittedName>
</protein>
<sequence length="762" mass="83454">MFKLIFAFAIFASLNSSVQSLTKEYSSYRPLPLCRPSDFVRYPETIQDVQSIVLEAIARNITVKVFGARHSQTDIICTEGIPVQNIGLKYFQINADQTATFGSGVSLYEANEFLRANNRGLKTTPAFGNITLGGAIGTGSHGSTIKHYSSISSQVISLVVVDGLGKLVQITDEAELRSFRINLGLLGIVVRITLLTQPLYKVIAHNYVTSEDVLTDGIRLSDLSSSFRICVGHSSKMNYMELSYKGPPDGLRRAILGDGGFRGNRGGRGTRGRGGRGGGRGFRGGRGGGGGFNGGRGGAVTKKEKVKISMLFYNPKLQSILVDDVDTPGDAYTNDHVPSTYASFNIFAKAMIELTSTLTESSCEAARKAGFDVLTSVQVVTQKTLTSQVPDFVPIYTEDGKTVLNPAVGYYDKMFAPICSDTSTKMSSLQCLFSHGNVYANITILDNEMSVDLDELPKLINAIKDILSKAPAAFPFQGILLRFSAKSTDFMSTSYGRDSVNFEFYIANRKNMYQKAASGLAAYQAIMQLLARQFSGRSHWGKSGMVYHSSEMLDLKLDPSARAAFIETMNKFDPNEVFINNFGRRLKKTSSKQDLHPAEIHCGIRDNCFCSKNSDCAVTQTCTTFPNSTFRNTKLTTSAATTTTKQPTRERSVSLVPSTSAYAILREPGRETWPPNNLPNLHEQANNQNSSSSQLCSSSPVQHRFSWSEHRPLLPLSHSQKSFIALSTKCFHSDYCLTQPLLLPSSDLISPSFITIEKDGKV</sequence>
<evidence type="ECO:0000259" key="6">
    <source>
        <dbReference type="PROSITE" id="PS51387"/>
    </source>
</evidence>
<keyword evidence="5" id="KW-0732">Signal</keyword>
<evidence type="ECO:0000256" key="4">
    <source>
        <dbReference type="SAM" id="MobiDB-lite"/>
    </source>
</evidence>
<dbReference type="InterPro" id="IPR016166">
    <property type="entry name" value="FAD-bd_PCMH"/>
</dbReference>
<evidence type="ECO:0000256" key="2">
    <source>
        <dbReference type="ARBA" id="ARBA00023002"/>
    </source>
</evidence>
<feature type="chain" id="PRO_5011991114" evidence="5">
    <location>
        <begin position="21"/>
        <end position="762"/>
    </location>
</feature>
<dbReference type="Pfam" id="PF01565">
    <property type="entry name" value="FAD_binding_4"/>
    <property type="match status" value="1"/>
</dbReference>
<dbReference type="InterPro" id="IPR010031">
    <property type="entry name" value="FAD_lactone_oxidase-like"/>
</dbReference>
<dbReference type="InterPro" id="IPR006094">
    <property type="entry name" value="Oxid_FAD_bind_N"/>
</dbReference>
<dbReference type="GO" id="GO:0071949">
    <property type="term" value="F:FAD binding"/>
    <property type="evidence" value="ECO:0007669"/>
    <property type="project" value="InterPro"/>
</dbReference>
<evidence type="ECO:0000256" key="1">
    <source>
        <dbReference type="ARBA" id="ARBA00004275"/>
    </source>
</evidence>